<dbReference type="OrthoDB" id="370047at2"/>
<protein>
    <recommendedName>
        <fullName evidence="3">DUF1820 domain-containing protein</fullName>
    </recommendedName>
</protein>
<dbReference type="PATRIC" id="fig|889378.3.peg.1293"/>
<dbReference type="Pfam" id="PF08850">
    <property type="entry name" value="DUF1820"/>
    <property type="match status" value="1"/>
</dbReference>
<dbReference type="RefSeq" id="WP_014455352.1">
    <property type="nucleotide sequence ID" value="NC_017098.1"/>
</dbReference>
<reference evidence="2" key="1">
    <citation type="journal article" date="2013" name="Stand. Genomic Sci.">
        <title>Complete genome sequence of the halophilic bacterium Spirochaeta africana type strain (Z-7692(T)) from the alkaline Lake Magadi in the East African Rift.</title>
        <authorList>
            <person name="Liolos K."/>
            <person name="Abt B."/>
            <person name="Scheuner C."/>
            <person name="Teshima H."/>
            <person name="Held B."/>
            <person name="Lapidus A."/>
            <person name="Nolan M."/>
            <person name="Lucas S."/>
            <person name="Deshpande S."/>
            <person name="Cheng J.F."/>
            <person name="Tapia R."/>
            <person name="Goodwin L.A."/>
            <person name="Pitluck S."/>
            <person name="Pagani I."/>
            <person name="Ivanova N."/>
            <person name="Mavromatis K."/>
            <person name="Mikhailova N."/>
            <person name="Huntemann M."/>
            <person name="Pati A."/>
            <person name="Chen A."/>
            <person name="Palaniappan K."/>
            <person name="Land M."/>
            <person name="Rohde M."/>
            <person name="Tindall B.J."/>
            <person name="Detter J.C."/>
            <person name="Goker M."/>
            <person name="Bristow J."/>
            <person name="Eisen J.A."/>
            <person name="Markowitz V."/>
            <person name="Hugenholtz P."/>
            <person name="Woyke T."/>
            <person name="Klenk H.P."/>
            <person name="Kyrpides N.C."/>
        </authorList>
    </citation>
    <scope>NUCLEOTIDE SEQUENCE</scope>
    <source>
        <strain evidence="2">ATCC 700263 / DSM 8902 / Z-7692</strain>
    </source>
</reference>
<evidence type="ECO:0000313" key="1">
    <source>
        <dbReference type="EMBL" id="AFG37364.1"/>
    </source>
</evidence>
<dbReference type="AlphaFoldDB" id="H9UIM1"/>
<dbReference type="eggNOG" id="COG4517">
    <property type="taxonomic scope" value="Bacteria"/>
</dbReference>
<evidence type="ECO:0008006" key="3">
    <source>
        <dbReference type="Google" id="ProtNLM"/>
    </source>
</evidence>
<organism evidence="1 2">
    <name type="scientific">Spirochaeta africana (strain ATCC 700263 / DSM 8902 / Z-7692)</name>
    <dbReference type="NCBI Taxonomy" id="889378"/>
    <lineage>
        <taxon>Bacteria</taxon>
        <taxon>Pseudomonadati</taxon>
        <taxon>Spirochaetota</taxon>
        <taxon>Spirochaetia</taxon>
        <taxon>Spirochaetales</taxon>
        <taxon>Spirochaetaceae</taxon>
        <taxon>Spirochaeta</taxon>
    </lineage>
</organism>
<dbReference type="Proteomes" id="UP000007383">
    <property type="component" value="Chromosome"/>
</dbReference>
<name>H9UIM1_SPIAZ</name>
<sequence length="100" mass="11549">MSIYRVEFSYNDKTYSIKAKMLDMTHPYFVSLEQLIMPEERVIIDPETEEIRKLFGTTEQLMLPLQSIALIQVLPQHHDTAAGEKVRSFPVIHPGEDSSK</sequence>
<accession>H9UIM1</accession>
<proteinExistence type="predicted"/>
<dbReference type="InterPro" id="IPR014949">
    <property type="entry name" value="DUF1820"/>
</dbReference>
<evidence type="ECO:0000313" key="2">
    <source>
        <dbReference type="Proteomes" id="UP000007383"/>
    </source>
</evidence>
<keyword evidence="2" id="KW-1185">Reference proteome</keyword>
<dbReference type="HOGENOM" id="CLU_2195283_0_0_12"/>
<dbReference type="KEGG" id="sfc:Spiaf_1289"/>
<dbReference type="EMBL" id="CP003282">
    <property type="protein sequence ID" value="AFG37364.1"/>
    <property type="molecule type" value="Genomic_DNA"/>
</dbReference>
<gene>
    <name evidence="1" type="ordered locus">Spiaf_1289</name>
</gene>